<dbReference type="InterPro" id="IPR029059">
    <property type="entry name" value="AB_hydrolase_5"/>
</dbReference>
<dbReference type="SUPFAM" id="SSF53474">
    <property type="entry name" value="alpha/beta-Hydrolases"/>
    <property type="match status" value="1"/>
</dbReference>
<keyword evidence="2" id="KW-0812">Transmembrane</keyword>
<evidence type="ECO:0000313" key="5">
    <source>
        <dbReference type="Proteomes" id="UP000199503"/>
    </source>
</evidence>
<feature type="region of interest" description="Disordered" evidence="1">
    <location>
        <begin position="1"/>
        <end position="27"/>
    </location>
</feature>
<evidence type="ECO:0000259" key="3">
    <source>
        <dbReference type="Pfam" id="PF12695"/>
    </source>
</evidence>
<dbReference type="Pfam" id="PF12695">
    <property type="entry name" value="Abhydrolase_5"/>
    <property type="match status" value="1"/>
</dbReference>
<evidence type="ECO:0000256" key="2">
    <source>
        <dbReference type="SAM" id="Phobius"/>
    </source>
</evidence>
<keyword evidence="2" id="KW-1133">Transmembrane helix</keyword>
<feature type="transmembrane region" description="Helical" evidence="2">
    <location>
        <begin position="85"/>
        <end position="104"/>
    </location>
</feature>
<accession>A0A1H9MND4</accession>
<keyword evidence="5" id="KW-1185">Reference proteome</keyword>
<keyword evidence="2" id="KW-0472">Membrane</keyword>
<feature type="transmembrane region" description="Helical" evidence="2">
    <location>
        <begin position="60"/>
        <end position="78"/>
    </location>
</feature>
<proteinExistence type="predicted"/>
<dbReference type="EMBL" id="FOFV01000007">
    <property type="protein sequence ID" value="SER25138.1"/>
    <property type="molecule type" value="Genomic_DNA"/>
</dbReference>
<evidence type="ECO:0000313" key="4">
    <source>
        <dbReference type="EMBL" id="SER25138.1"/>
    </source>
</evidence>
<dbReference type="Gene3D" id="3.40.50.1820">
    <property type="entry name" value="alpha/beta hydrolase"/>
    <property type="match status" value="1"/>
</dbReference>
<keyword evidence="4" id="KW-0378">Hydrolase</keyword>
<dbReference type="AlphaFoldDB" id="A0A1H9MND4"/>
<dbReference type="InterPro" id="IPR029058">
    <property type="entry name" value="AB_hydrolase_fold"/>
</dbReference>
<feature type="compositionally biased region" description="Basic residues" evidence="1">
    <location>
        <begin position="1"/>
        <end position="14"/>
    </location>
</feature>
<dbReference type="STRING" id="65499.SAMN04488000_107127"/>
<dbReference type="Proteomes" id="UP000199503">
    <property type="component" value="Unassembled WGS sequence"/>
</dbReference>
<feature type="domain" description="Alpha/beta hydrolase fold-5" evidence="3">
    <location>
        <begin position="124"/>
        <end position="283"/>
    </location>
</feature>
<sequence>MNRSRRWPLGRSPRRQSSGTSPSRSPVATWTRRLAAVASVGVPLVLLATAWGPLTAGHPAHLLLLAAVAVIGTAAAVWRRVPPWPALALTVVLVAPLLYLQPFASTQDGDDATVLRPDGPVRAGLVFHPGARVDYRAYLPLLRRVAAQGFLVVVVKEPLNIALLSGDTAPLRAEHPEVPVWAVGGHSLGGVAAARDVAADPAVRGLVLWASYPVDDLSGRGGLRAWSIRGERDGFTTRQDVEDSKGLLPADTRFELVPGAVHAFFGDYGDQPGDGVPSASRDDAQEKIVELTAAALGDLAVHTANGGHGREP</sequence>
<dbReference type="RefSeq" id="WP_143091628.1">
    <property type="nucleotide sequence ID" value="NZ_FOFV01000007.1"/>
</dbReference>
<feature type="compositionally biased region" description="Polar residues" evidence="1">
    <location>
        <begin position="15"/>
        <end position="27"/>
    </location>
</feature>
<gene>
    <name evidence="4" type="ORF">SAMN04488000_107127</name>
</gene>
<feature type="transmembrane region" description="Helical" evidence="2">
    <location>
        <begin position="34"/>
        <end position="54"/>
    </location>
</feature>
<name>A0A1H9MND4_9PSEU</name>
<protein>
    <submittedName>
        <fullName evidence="4">Alpha/beta hydrolase family protein</fullName>
    </submittedName>
</protein>
<dbReference type="GO" id="GO:0016787">
    <property type="term" value="F:hydrolase activity"/>
    <property type="evidence" value="ECO:0007669"/>
    <property type="project" value="UniProtKB-KW"/>
</dbReference>
<dbReference type="OrthoDB" id="9780932at2"/>
<reference evidence="5" key="1">
    <citation type="submission" date="2016-10" db="EMBL/GenBank/DDBJ databases">
        <authorList>
            <person name="Varghese N."/>
            <person name="Submissions S."/>
        </authorList>
    </citation>
    <scope>NUCLEOTIDE SEQUENCE [LARGE SCALE GENOMIC DNA]</scope>
    <source>
        <strain evidence="5">DSM 44437</strain>
    </source>
</reference>
<organism evidence="4 5">
    <name type="scientific">Lentzea albida</name>
    <dbReference type="NCBI Taxonomy" id="65499"/>
    <lineage>
        <taxon>Bacteria</taxon>
        <taxon>Bacillati</taxon>
        <taxon>Actinomycetota</taxon>
        <taxon>Actinomycetes</taxon>
        <taxon>Pseudonocardiales</taxon>
        <taxon>Pseudonocardiaceae</taxon>
        <taxon>Lentzea</taxon>
    </lineage>
</organism>
<evidence type="ECO:0000256" key="1">
    <source>
        <dbReference type="SAM" id="MobiDB-lite"/>
    </source>
</evidence>